<accession>A0A372NNK7</accession>
<dbReference type="AlphaFoldDB" id="A0A372NNK7"/>
<proteinExistence type="predicted"/>
<comment type="caution">
    <text evidence="1">The sequence shown here is derived from an EMBL/GenBank/DDBJ whole genome shotgun (WGS) entry which is preliminary data.</text>
</comment>
<name>A0A372NNK7_9SPHI</name>
<gene>
    <name evidence="1" type="ORF">D0C36_22465</name>
</gene>
<dbReference type="Proteomes" id="UP000264217">
    <property type="component" value="Unassembled WGS sequence"/>
</dbReference>
<evidence type="ECO:0000313" key="2">
    <source>
        <dbReference type="Proteomes" id="UP000264217"/>
    </source>
</evidence>
<dbReference type="EMBL" id="QWDC01000004">
    <property type="protein sequence ID" value="RFZ90546.1"/>
    <property type="molecule type" value="Genomic_DNA"/>
</dbReference>
<organism evidence="1 2">
    <name type="scientific">Mucilaginibacter conchicola</name>
    <dbReference type="NCBI Taxonomy" id="2303333"/>
    <lineage>
        <taxon>Bacteria</taxon>
        <taxon>Pseudomonadati</taxon>
        <taxon>Bacteroidota</taxon>
        <taxon>Sphingobacteriia</taxon>
        <taxon>Sphingobacteriales</taxon>
        <taxon>Sphingobacteriaceae</taxon>
        <taxon>Mucilaginibacter</taxon>
    </lineage>
</organism>
<dbReference type="RefSeq" id="WP_117393958.1">
    <property type="nucleotide sequence ID" value="NZ_QWDC01000004.1"/>
</dbReference>
<evidence type="ECO:0000313" key="1">
    <source>
        <dbReference type="EMBL" id="RFZ90546.1"/>
    </source>
</evidence>
<sequence length="62" mass="7064">MKTITVPGDPSTLTAVMVPMNEIEYHDHETIRIVSADSDRSVEKTIFRVVDGGENKWELQFE</sequence>
<reference evidence="1 2" key="1">
    <citation type="submission" date="2018-08" db="EMBL/GenBank/DDBJ databases">
        <title>Mucilaginibacter sp. MYSH2.</title>
        <authorList>
            <person name="Seo T."/>
        </authorList>
    </citation>
    <scope>NUCLEOTIDE SEQUENCE [LARGE SCALE GENOMIC DNA]</scope>
    <source>
        <strain evidence="1 2">MYSH2</strain>
    </source>
</reference>
<dbReference type="OrthoDB" id="799172at2"/>
<protein>
    <submittedName>
        <fullName evidence="1">Uncharacterized protein</fullName>
    </submittedName>
</protein>
<keyword evidence="2" id="KW-1185">Reference proteome</keyword>